<evidence type="ECO:0000313" key="1">
    <source>
        <dbReference type="EMBL" id="QHT02629.1"/>
    </source>
</evidence>
<accession>A0A6C0CG17</accession>
<name>A0A6C0CG17_9ZZZZ</name>
<dbReference type="EMBL" id="MN739396">
    <property type="protein sequence ID" value="QHT02629.1"/>
    <property type="molecule type" value="Genomic_DNA"/>
</dbReference>
<dbReference type="AlphaFoldDB" id="A0A6C0CG17"/>
<dbReference type="Gene3D" id="3.30.470.30">
    <property type="entry name" value="DNA ligase/mRNA capping enzyme"/>
    <property type="match status" value="1"/>
</dbReference>
<proteinExistence type="predicted"/>
<sequence length="314" mass="36872">MDPSSLTKTKFSGKTVDNVTNNELKKFILDDVKLKCGGIQYNSRYAKVYNEQYSSNLNNPHIICLKSSGTPYLLYCTQINGVNYCLLIDKKVKAGYDYPTIFVTPYKFNSEIFNGTLFETELVRTKNNKWFLLLADVYYYKSNSCKNKSILDRVNMIHIMLEKEYDQDSFCDVCPIQVKKYFDYSEREYIIDEFMPNLDYGTRGFYFVPLKCSYSKILYLFKQGELKVKKEKKDTVNFMIQKTMKRDVYDLYLEGPNNIVKHSIACIPNLKCSMMVRKLFDEADNPIVECKYNGKFEKWEPLKKTDKISKVDDI</sequence>
<reference evidence="1" key="1">
    <citation type="journal article" date="2020" name="Nature">
        <title>Giant virus diversity and host interactions through global metagenomics.</title>
        <authorList>
            <person name="Schulz F."/>
            <person name="Roux S."/>
            <person name="Paez-Espino D."/>
            <person name="Jungbluth S."/>
            <person name="Walsh D.A."/>
            <person name="Denef V.J."/>
            <person name="McMahon K.D."/>
            <person name="Konstantinidis K.T."/>
            <person name="Eloe-Fadrosh E.A."/>
            <person name="Kyrpides N.C."/>
            <person name="Woyke T."/>
        </authorList>
    </citation>
    <scope>NUCLEOTIDE SEQUENCE</scope>
    <source>
        <strain evidence="1">GVMAG-M-3300020595-32</strain>
    </source>
</reference>
<organism evidence="1">
    <name type="scientific">viral metagenome</name>
    <dbReference type="NCBI Taxonomy" id="1070528"/>
    <lineage>
        <taxon>unclassified sequences</taxon>
        <taxon>metagenomes</taxon>
        <taxon>organismal metagenomes</taxon>
    </lineage>
</organism>
<protein>
    <submittedName>
        <fullName evidence="1">Uncharacterized protein</fullName>
    </submittedName>
</protein>